<sequence length="162" mass="17133">MEVEMDTRRLGTRRDPVALTLLRVVAGVTMAAHGWQKVEGFDGWRDTVASMGVPAADVLAALAVAGELGGGIGLALGLLTPLSALGVLAVMIVATTAVHLPNGFFAQDGGFEYPLLMATVALFFLLRGPGPYSVDAMVRGRARHRREPERGAPYREPIGRPA</sequence>
<dbReference type="STRING" id="927083.DB32_005316"/>
<feature type="transmembrane region" description="Helical" evidence="8">
    <location>
        <begin position="113"/>
        <end position="134"/>
    </location>
</feature>
<evidence type="ECO:0000256" key="3">
    <source>
        <dbReference type="ARBA" id="ARBA00022475"/>
    </source>
</evidence>
<gene>
    <name evidence="9" type="ORF">DB32_005316</name>
</gene>
<dbReference type="KEGG" id="samy:DB32_005316"/>
<dbReference type="AlphaFoldDB" id="A0A0F6W5T6"/>
<dbReference type="Proteomes" id="UP000034883">
    <property type="component" value="Chromosome"/>
</dbReference>
<name>A0A0F6W5T6_9BACT</name>
<dbReference type="InterPro" id="IPR051907">
    <property type="entry name" value="DoxX-like_oxidoreductase"/>
</dbReference>
<evidence type="ECO:0000256" key="7">
    <source>
        <dbReference type="SAM" id="MobiDB-lite"/>
    </source>
</evidence>
<evidence type="ECO:0000313" key="10">
    <source>
        <dbReference type="Proteomes" id="UP000034883"/>
    </source>
</evidence>
<comment type="similarity">
    <text evidence="2">Belongs to the DoxX family.</text>
</comment>
<protein>
    <recommendedName>
        <fullName evidence="11">DoxX family protein</fullName>
    </recommendedName>
</protein>
<keyword evidence="3" id="KW-1003">Cell membrane</keyword>
<keyword evidence="10" id="KW-1185">Reference proteome</keyword>
<dbReference type="PANTHER" id="PTHR33452:SF1">
    <property type="entry name" value="INNER MEMBRANE PROTEIN YPHA-RELATED"/>
    <property type="match status" value="1"/>
</dbReference>
<evidence type="ECO:0008006" key="11">
    <source>
        <dbReference type="Google" id="ProtNLM"/>
    </source>
</evidence>
<accession>A0A0F6W5T6</accession>
<evidence type="ECO:0000256" key="4">
    <source>
        <dbReference type="ARBA" id="ARBA00022692"/>
    </source>
</evidence>
<dbReference type="GO" id="GO:0005886">
    <property type="term" value="C:plasma membrane"/>
    <property type="evidence" value="ECO:0007669"/>
    <property type="project" value="UniProtKB-SubCell"/>
</dbReference>
<keyword evidence="5 8" id="KW-1133">Transmembrane helix</keyword>
<evidence type="ECO:0000256" key="8">
    <source>
        <dbReference type="SAM" id="Phobius"/>
    </source>
</evidence>
<keyword evidence="6 8" id="KW-0472">Membrane</keyword>
<feature type="region of interest" description="Disordered" evidence="7">
    <location>
        <begin position="142"/>
        <end position="162"/>
    </location>
</feature>
<organism evidence="9 10">
    <name type="scientific">Sandaracinus amylolyticus</name>
    <dbReference type="NCBI Taxonomy" id="927083"/>
    <lineage>
        <taxon>Bacteria</taxon>
        <taxon>Pseudomonadati</taxon>
        <taxon>Myxococcota</taxon>
        <taxon>Polyangia</taxon>
        <taxon>Polyangiales</taxon>
        <taxon>Sandaracinaceae</taxon>
        <taxon>Sandaracinus</taxon>
    </lineage>
</organism>
<evidence type="ECO:0000256" key="5">
    <source>
        <dbReference type="ARBA" id="ARBA00022989"/>
    </source>
</evidence>
<feature type="transmembrane region" description="Helical" evidence="8">
    <location>
        <begin position="72"/>
        <end position="93"/>
    </location>
</feature>
<reference evidence="9 10" key="1">
    <citation type="submission" date="2015-03" db="EMBL/GenBank/DDBJ databases">
        <title>Genome assembly of Sandaracinus amylolyticus DSM 53668.</title>
        <authorList>
            <person name="Sharma G."/>
            <person name="Subramanian S."/>
        </authorList>
    </citation>
    <scope>NUCLEOTIDE SEQUENCE [LARGE SCALE GENOMIC DNA]</scope>
    <source>
        <strain evidence="9 10">DSM 53668</strain>
    </source>
</reference>
<dbReference type="InterPro" id="IPR032808">
    <property type="entry name" value="DoxX"/>
</dbReference>
<proteinExistence type="inferred from homology"/>
<keyword evidence="4 8" id="KW-0812">Transmembrane</keyword>
<evidence type="ECO:0000256" key="2">
    <source>
        <dbReference type="ARBA" id="ARBA00006679"/>
    </source>
</evidence>
<evidence type="ECO:0000256" key="6">
    <source>
        <dbReference type="ARBA" id="ARBA00023136"/>
    </source>
</evidence>
<dbReference type="PANTHER" id="PTHR33452">
    <property type="entry name" value="OXIDOREDUCTASE CATD-RELATED"/>
    <property type="match status" value="1"/>
</dbReference>
<dbReference type="EMBL" id="CP011125">
    <property type="protein sequence ID" value="AKF08167.1"/>
    <property type="molecule type" value="Genomic_DNA"/>
</dbReference>
<dbReference type="Pfam" id="PF07681">
    <property type="entry name" value="DoxX"/>
    <property type="match status" value="1"/>
</dbReference>
<evidence type="ECO:0000256" key="1">
    <source>
        <dbReference type="ARBA" id="ARBA00004651"/>
    </source>
</evidence>
<comment type="subcellular location">
    <subcellularLocation>
        <location evidence="1">Cell membrane</location>
        <topology evidence="1">Multi-pass membrane protein</topology>
    </subcellularLocation>
</comment>
<evidence type="ECO:0000313" key="9">
    <source>
        <dbReference type="EMBL" id="AKF08167.1"/>
    </source>
</evidence>